<dbReference type="Pfam" id="PF10604">
    <property type="entry name" value="Polyketide_cyc2"/>
    <property type="match status" value="1"/>
</dbReference>
<dbReference type="SUPFAM" id="SSF55961">
    <property type="entry name" value="Bet v1-like"/>
    <property type="match status" value="1"/>
</dbReference>
<accession>A0AAW9RKH0</accession>
<protein>
    <submittedName>
        <fullName evidence="2">SRPBCC family protein</fullName>
    </submittedName>
</protein>
<organism evidence="2 3">
    <name type="scientific">Elongatibacter sediminis</name>
    <dbReference type="NCBI Taxonomy" id="3119006"/>
    <lineage>
        <taxon>Bacteria</taxon>
        <taxon>Pseudomonadati</taxon>
        <taxon>Pseudomonadota</taxon>
        <taxon>Gammaproteobacteria</taxon>
        <taxon>Chromatiales</taxon>
        <taxon>Wenzhouxiangellaceae</taxon>
        <taxon>Elongatibacter</taxon>
    </lineage>
</organism>
<dbReference type="InterPro" id="IPR023393">
    <property type="entry name" value="START-like_dom_sf"/>
</dbReference>
<evidence type="ECO:0000313" key="3">
    <source>
        <dbReference type="Proteomes" id="UP001359886"/>
    </source>
</evidence>
<dbReference type="EMBL" id="JAZHOG010000006">
    <property type="protein sequence ID" value="MEJ8568116.1"/>
    <property type="molecule type" value="Genomic_DNA"/>
</dbReference>
<feature type="signal peptide" evidence="1">
    <location>
        <begin position="1"/>
        <end position="19"/>
    </location>
</feature>
<proteinExistence type="predicted"/>
<dbReference type="RefSeq" id="WP_354695436.1">
    <property type="nucleotide sequence ID" value="NZ_JAZHOG010000006.1"/>
</dbReference>
<keyword evidence="1" id="KW-0732">Signal</keyword>
<dbReference type="InterPro" id="IPR019587">
    <property type="entry name" value="Polyketide_cyclase/dehydratase"/>
</dbReference>
<evidence type="ECO:0000313" key="2">
    <source>
        <dbReference type="EMBL" id="MEJ8568116.1"/>
    </source>
</evidence>
<dbReference type="Gene3D" id="3.30.530.20">
    <property type="match status" value="1"/>
</dbReference>
<name>A0AAW9RKH0_9GAMM</name>
<dbReference type="AlphaFoldDB" id="A0AAW9RKH0"/>
<dbReference type="Proteomes" id="UP001359886">
    <property type="component" value="Unassembled WGS sequence"/>
</dbReference>
<gene>
    <name evidence="2" type="ORF">V3330_10805</name>
</gene>
<evidence type="ECO:0000256" key="1">
    <source>
        <dbReference type="SAM" id="SignalP"/>
    </source>
</evidence>
<reference evidence="2 3" key="1">
    <citation type="submission" date="2024-02" db="EMBL/GenBank/DDBJ databases">
        <title>A novel Wenzhouxiangellaceae bacterium, isolated from coastal sediments.</title>
        <authorList>
            <person name="Du Z.-J."/>
            <person name="Ye Y.-Q."/>
            <person name="Zhang X.-Y."/>
        </authorList>
    </citation>
    <scope>NUCLEOTIDE SEQUENCE [LARGE SCALE GENOMIC DNA]</scope>
    <source>
        <strain evidence="2 3">CH-27</strain>
    </source>
</reference>
<comment type="caution">
    <text evidence="2">The sequence shown here is derived from an EMBL/GenBank/DDBJ whole genome shotgun (WGS) entry which is preliminary data.</text>
</comment>
<feature type="chain" id="PRO_5043320248" evidence="1">
    <location>
        <begin position="20"/>
        <end position="174"/>
    </location>
</feature>
<keyword evidence="3" id="KW-1185">Reference proteome</keyword>
<sequence>MRLPTLMACVLMTSAPLHAEVVEVADGGFAVRHSTTVAATPEAVWQAMMYRIEDWWHPDHSWSADASNLYIDARLGGCFCERLPASGGAVEHLRIVFFEPERTVRLNGALGPLVDLSVDGRMTWRIDPVEDGSTVTFTYRVFGVMEGGFEGLAPVVDSVIGQQHQRLANLLQDS</sequence>